<dbReference type="OrthoDB" id="2884058at2"/>
<dbReference type="RefSeq" id="WP_034633913.1">
    <property type="nucleotide sequence ID" value="NZ_JRJU01000059.1"/>
</dbReference>
<evidence type="ECO:0000313" key="2">
    <source>
        <dbReference type="Proteomes" id="UP000030832"/>
    </source>
</evidence>
<comment type="caution">
    <text evidence="1">The sequence shown here is derived from an EMBL/GenBank/DDBJ whole genome shotgun (WGS) entry which is preliminary data.</text>
</comment>
<organism evidence="1 2">
    <name type="scientific">Halalkalibacter okhensis</name>
    <dbReference type="NCBI Taxonomy" id="333138"/>
    <lineage>
        <taxon>Bacteria</taxon>
        <taxon>Bacillati</taxon>
        <taxon>Bacillota</taxon>
        <taxon>Bacilli</taxon>
        <taxon>Bacillales</taxon>
        <taxon>Bacillaceae</taxon>
        <taxon>Halalkalibacter</taxon>
    </lineage>
</organism>
<protein>
    <submittedName>
        <fullName evidence="1">Uncharacterized protein</fullName>
    </submittedName>
</protein>
<sequence length="148" mass="17465">MEAAYYNDLSIYVPKNQLDKLITGVLQDKYRIFWGFNKGRMILNIYNSEVNNKLTFIRHKGFLELVEAKVKSPNVLKVLDNDIDFTVKAASQNNLDVRRNKETVYNEIDHFLIELLYFKKIGDVQSMHNIKDKLAELTHEWNRLTLSR</sequence>
<gene>
    <name evidence="1" type="ORF">LQ50_24260</name>
</gene>
<dbReference type="EMBL" id="JRJU01000059">
    <property type="protein sequence ID" value="KHF37952.1"/>
    <property type="molecule type" value="Genomic_DNA"/>
</dbReference>
<proteinExistence type="predicted"/>
<reference evidence="1 2" key="1">
    <citation type="submission" date="2014-09" db="EMBL/GenBank/DDBJ databases">
        <title>Genome sequencing and annotation of Bacillus Okhensis strain Kh10-101T.</title>
        <authorList>
            <person name="Prakash J.S."/>
        </authorList>
    </citation>
    <scope>NUCLEOTIDE SEQUENCE [LARGE SCALE GENOMIC DNA]</scope>
    <source>
        <strain evidence="2">Kh10-101T</strain>
    </source>
</reference>
<dbReference type="eggNOG" id="ENOG5030P2D">
    <property type="taxonomic scope" value="Bacteria"/>
</dbReference>
<dbReference type="STRING" id="333138.LQ50_24260"/>
<evidence type="ECO:0000313" key="1">
    <source>
        <dbReference type="EMBL" id="KHF37952.1"/>
    </source>
</evidence>
<name>A0A0B0IAT0_9BACI</name>
<keyword evidence="2" id="KW-1185">Reference proteome</keyword>
<dbReference type="Proteomes" id="UP000030832">
    <property type="component" value="Unassembled WGS sequence"/>
</dbReference>
<accession>A0A0B0IAT0</accession>
<dbReference type="AlphaFoldDB" id="A0A0B0IAT0"/>